<dbReference type="AlphaFoldDB" id="A0A6V7QDM7"/>
<proteinExistence type="predicted"/>
<reference evidence="1" key="1">
    <citation type="submission" date="2020-07" db="EMBL/GenBank/DDBJ databases">
        <authorList>
            <person name="Lin J."/>
        </authorList>
    </citation>
    <scope>NUCLEOTIDE SEQUENCE</scope>
</reference>
<evidence type="ECO:0000313" key="1">
    <source>
        <dbReference type="EMBL" id="CAD1841071.1"/>
    </source>
</evidence>
<dbReference type="PANTHER" id="PTHR31170:SF18">
    <property type="entry name" value="(WILD MALAYSIAN BANANA) HYPOTHETICAL PROTEIN"/>
    <property type="match status" value="1"/>
</dbReference>
<protein>
    <submittedName>
        <fullName evidence="1">Uncharacterized protein</fullName>
    </submittedName>
</protein>
<name>A0A6V7QDM7_ANACO</name>
<gene>
    <name evidence="1" type="ORF">CB5_LOCUS24282</name>
</gene>
<dbReference type="EMBL" id="LR862135">
    <property type="protein sequence ID" value="CAD1841071.1"/>
    <property type="molecule type" value="Genomic_DNA"/>
</dbReference>
<dbReference type="Pfam" id="PF03140">
    <property type="entry name" value="DUF247"/>
    <property type="match status" value="1"/>
</dbReference>
<accession>A0A6V7QDM7</accession>
<organism evidence="1">
    <name type="scientific">Ananas comosus var. bracteatus</name>
    <name type="common">red pineapple</name>
    <dbReference type="NCBI Taxonomy" id="296719"/>
    <lineage>
        <taxon>Eukaryota</taxon>
        <taxon>Viridiplantae</taxon>
        <taxon>Streptophyta</taxon>
        <taxon>Embryophyta</taxon>
        <taxon>Tracheophyta</taxon>
        <taxon>Spermatophyta</taxon>
        <taxon>Magnoliopsida</taxon>
        <taxon>Liliopsida</taxon>
        <taxon>Poales</taxon>
        <taxon>Bromeliaceae</taxon>
        <taxon>Bromelioideae</taxon>
        <taxon>Ananas</taxon>
    </lineage>
</organism>
<sequence length="180" mass="20908">MKMEPVKGEVAIDIRAALLSSTLQKLDALSDKPMVFDNFTIFRVPAHVRQRNKHLYEPQTVAIGPYGVGRDVEPSLRAMEWLKWRYLQEFLSRNSNCTIDRYIDEIQKLEPWARRCYFERVELSTKEFAGMLLLDGCFIVEFLIKWYQGGNDSTFAAEWSLPLIRSEFALAREPNPLLCA</sequence>
<dbReference type="PANTHER" id="PTHR31170">
    <property type="entry name" value="BNAC04G53230D PROTEIN"/>
    <property type="match status" value="1"/>
</dbReference>
<dbReference type="InterPro" id="IPR004158">
    <property type="entry name" value="DUF247_pln"/>
</dbReference>